<dbReference type="RefSeq" id="WP_175556747.1">
    <property type="nucleotide sequence ID" value="NZ_FORF01000023.1"/>
</dbReference>
<dbReference type="Pfam" id="PF00440">
    <property type="entry name" value="TetR_N"/>
    <property type="match status" value="1"/>
</dbReference>
<dbReference type="EMBL" id="FORF01000023">
    <property type="protein sequence ID" value="SFJ49323.1"/>
    <property type="molecule type" value="Genomic_DNA"/>
</dbReference>
<dbReference type="GO" id="GO:0000976">
    <property type="term" value="F:transcription cis-regulatory region binding"/>
    <property type="evidence" value="ECO:0007669"/>
    <property type="project" value="TreeGrafter"/>
</dbReference>
<evidence type="ECO:0000313" key="6">
    <source>
        <dbReference type="EMBL" id="SFJ49323.1"/>
    </source>
</evidence>
<evidence type="ECO:0000256" key="3">
    <source>
        <dbReference type="ARBA" id="ARBA00023163"/>
    </source>
</evidence>
<dbReference type="GO" id="GO:0003700">
    <property type="term" value="F:DNA-binding transcription factor activity"/>
    <property type="evidence" value="ECO:0007669"/>
    <property type="project" value="TreeGrafter"/>
</dbReference>
<dbReference type="Gene3D" id="1.10.10.60">
    <property type="entry name" value="Homeodomain-like"/>
    <property type="match status" value="1"/>
</dbReference>
<reference evidence="7" key="1">
    <citation type="submission" date="2016-10" db="EMBL/GenBank/DDBJ databases">
        <authorList>
            <person name="Varghese N."/>
            <person name="Submissions S."/>
        </authorList>
    </citation>
    <scope>NUCLEOTIDE SEQUENCE [LARGE SCALE GENOMIC DNA]</scope>
    <source>
        <strain evidence="7">DSM 21857</strain>
    </source>
</reference>
<evidence type="ECO:0000313" key="7">
    <source>
        <dbReference type="Proteomes" id="UP000242763"/>
    </source>
</evidence>
<proteinExistence type="predicted"/>
<dbReference type="Proteomes" id="UP000242763">
    <property type="component" value="Unassembled WGS sequence"/>
</dbReference>
<dbReference type="InterPro" id="IPR023772">
    <property type="entry name" value="DNA-bd_HTH_TetR-type_CS"/>
</dbReference>
<sequence>MTTTKRPVGRPATIADPRQTIMAHAARMFATQGYENTSLSQIASATGISKAALYHYFPAKQEIYDAIVVEMLQSMKDQVWARVEQQSSFKDRLKAFMTAHADFFQDNYQEFVTLLHGISGTSRGRSAEELAARARYENALRSLVQSGTEAGDIRQQDTAVVARAILAPLNAMPRWFNPKGTRRAAEFAEEFFDLLFEGLRQR</sequence>
<keyword evidence="3" id="KW-0804">Transcription</keyword>
<dbReference type="Gene3D" id="1.10.357.10">
    <property type="entry name" value="Tetracycline Repressor, domain 2"/>
    <property type="match status" value="1"/>
</dbReference>
<dbReference type="Pfam" id="PF17932">
    <property type="entry name" value="TetR_C_24"/>
    <property type="match status" value="1"/>
</dbReference>
<evidence type="ECO:0000256" key="2">
    <source>
        <dbReference type="ARBA" id="ARBA00023125"/>
    </source>
</evidence>
<accession>A0A1I3RRY8</accession>
<feature type="DNA-binding region" description="H-T-H motif" evidence="4">
    <location>
        <begin position="38"/>
        <end position="57"/>
    </location>
</feature>
<evidence type="ECO:0000256" key="1">
    <source>
        <dbReference type="ARBA" id="ARBA00023015"/>
    </source>
</evidence>
<dbReference type="PROSITE" id="PS50977">
    <property type="entry name" value="HTH_TETR_2"/>
    <property type="match status" value="1"/>
</dbReference>
<name>A0A1I3RRY8_9HYPH</name>
<gene>
    <name evidence="6" type="ORF">SAMN03080618_03132</name>
</gene>
<dbReference type="PROSITE" id="PS01081">
    <property type="entry name" value="HTH_TETR_1"/>
    <property type="match status" value="1"/>
</dbReference>
<protein>
    <submittedName>
        <fullName evidence="6">Transcriptional regulator, TetR family</fullName>
    </submittedName>
</protein>
<evidence type="ECO:0000259" key="5">
    <source>
        <dbReference type="PROSITE" id="PS50977"/>
    </source>
</evidence>
<dbReference type="InterPro" id="IPR036271">
    <property type="entry name" value="Tet_transcr_reg_TetR-rel_C_sf"/>
</dbReference>
<dbReference type="SUPFAM" id="SSF48498">
    <property type="entry name" value="Tetracyclin repressor-like, C-terminal domain"/>
    <property type="match status" value="1"/>
</dbReference>
<dbReference type="InterPro" id="IPR009057">
    <property type="entry name" value="Homeodomain-like_sf"/>
</dbReference>
<dbReference type="AlphaFoldDB" id="A0A1I3RRY8"/>
<dbReference type="SUPFAM" id="SSF46689">
    <property type="entry name" value="Homeodomain-like"/>
    <property type="match status" value="1"/>
</dbReference>
<dbReference type="InterPro" id="IPR001647">
    <property type="entry name" value="HTH_TetR"/>
</dbReference>
<keyword evidence="1" id="KW-0805">Transcription regulation</keyword>
<keyword evidence="2 4" id="KW-0238">DNA-binding</keyword>
<dbReference type="PANTHER" id="PTHR30055">
    <property type="entry name" value="HTH-TYPE TRANSCRIPTIONAL REGULATOR RUTR"/>
    <property type="match status" value="1"/>
</dbReference>
<feature type="domain" description="HTH tetR-type" evidence="5">
    <location>
        <begin position="15"/>
        <end position="75"/>
    </location>
</feature>
<organism evidence="6 7">
    <name type="scientific">Aquamicrobium aerolatum DSM 21857</name>
    <dbReference type="NCBI Taxonomy" id="1121003"/>
    <lineage>
        <taxon>Bacteria</taxon>
        <taxon>Pseudomonadati</taxon>
        <taxon>Pseudomonadota</taxon>
        <taxon>Alphaproteobacteria</taxon>
        <taxon>Hyphomicrobiales</taxon>
        <taxon>Phyllobacteriaceae</taxon>
        <taxon>Aerobium</taxon>
    </lineage>
</organism>
<keyword evidence="7" id="KW-1185">Reference proteome</keyword>
<dbReference type="PRINTS" id="PR00455">
    <property type="entry name" value="HTHTETR"/>
</dbReference>
<dbReference type="InterPro" id="IPR041490">
    <property type="entry name" value="KstR2_TetR_C"/>
</dbReference>
<evidence type="ECO:0000256" key="4">
    <source>
        <dbReference type="PROSITE-ProRule" id="PRU00335"/>
    </source>
</evidence>
<dbReference type="PANTHER" id="PTHR30055:SF240">
    <property type="entry name" value="HTH-TYPE TRANSCRIPTIONAL REGULATOR ACRR"/>
    <property type="match status" value="1"/>
</dbReference>
<dbReference type="InterPro" id="IPR050109">
    <property type="entry name" value="HTH-type_TetR-like_transc_reg"/>
</dbReference>